<dbReference type="GeneID" id="31361424"/>
<feature type="domain" description="GTPase Der C-terminal KH-domain-like" evidence="10">
    <location>
        <begin position="703"/>
        <end position="783"/>
    </location>
</feature>
<evidence type="ECO:0000256" key="7">
    <source>
        <dbReference type="ARBA" id="ARBA00032345"/>
    </source>
</evidence>
<feature type="domain" description="G" evidence="9">
    <location>
        <begin position="300"/>
        <end position="419"/>
    </location>
</feature>
<feature type="region of interest" description="Disordered" evidence="8">
    <location>
        <begin position="55"/>
        <end position="89"/>
    </location>
</feature>
<name>D3BBS1_HETP5</name>
<dbReference type="InterPro" id="IPR006073">
    <property type="entry name" value="GTP-bd"/>
</dbReference>
<comment type="caution">
    <text evidence="11">The sequence shown here is derived from an EMBL/GenBank/DDBJ whole genome shotgun (WGS) entry which is preliminary data.</text>
</comment>
<feature type="region of interest" description="Disordered" evidence="8">
    <location>
        <begin position="461"/>
        <end position="564"/>
    </location>
</feature>
<feature type="compositionally biased region" description="Acidic residues" evidence="8">
    <location>
        <begin position="495"/>
        <end position="518"/>
    </location>
</feature>
<evidence type="ECO:0000256" key="8">
    <source>
        <dbReference type="SAM" id="MobiDB-lite"/>
    </source>
</evidence>
<feature type="domain" description="G" evidence="9">
    <location>
        <begin position="114"/>
        <end position="236"/>
    </location>
</feature>
<dbReference type="Proteomes" id="UP000001396">
    <property type="component" value="Unassembled WGS sequence"/>
</dbReference>
<feature type="compositionally biased region" description="Polar residues" evidence="8">
    <location>
        <begin position="74"/>
        <end position="83"/>
    </location>
</feature>
<feature type="region of interest" description="Disordered" evidence="8">
    <location>
        <begin position="580"/>
        <end position="614"/>
    </location>
</feature>
<proteinExistence type="inferred from homology"/>
<keyword evidence="3" id="KW-0690">Ribosome biogenesis</keyword>
<evidence type="ECO:0000256" key="4">
    <source>
        <dbReference type="ARBA" id="ARBA00022737"/>
    </source>
</evidence>
<dbReference type="InParanoid" id="D3BBS1"/>
<evidence type="ECO:0000256" key="6">
    <source>
        <dbReference type="ARBA" id="ARBA00023134"/>
    </source>
</evidence>
<dbReference type="Gene3D" id="3.40.50.300">
    <property type="entry name" value="P-loop containing nucleotide triphosphate hydrolases"/>
    <property type="match status" value="2"/>
</dbReference>
<dbReference type="InterPro" id="IPR005225">
    <property type="entry name" value="Small_GTP-bd"/>
</dbReference>
<dbReference type="GO" id="GO:0042254">
    <property type="term" value="P:ribosome biogenesis"/>
    <property type="evidence" value="ECO:0007669"/>
    <property type="project" value="UniProtKB-KW"/>
</dbReference>
<evidence type="ECO:0000259" key="9">
    <source>
        <dbReference type="Pfam" id="PF01926"/>
    </source>
</evidence>
<keyword evidence="5" id="KW-0547">Nucleotide-binding</keyword>
<dbReference type="NCBIfam" id="TIGR03594">
    <property type="entry name" value="GTPase_EngA"/>
    <property type="match status" value="1"/>
</dbReference>
<reference evidence="11 12" key="1">
    <citation type="journal article" date="2011" name="Genome Res.">
        <title>Phylogeny-wide analysis of social amoeba genomes highlights ancient origins for complex intercellular communication.</title>
        <authorList>
            <person name="Heidel A.J."/>
            <person name="Lawal H.M."/>
            <person name="Felder M."/>
            <person name="Schilde C."/>
            <person name="Helps N.R."/>
            <person name="Tunggal B."/>
            <person name="Rivero F."/>
            <person name="John U."/>
            <person name="Schleicher M."/>
            <person name="Eichinger L."/>
            <person name="Platzer M."/>
            <person name="Noegel A.A."/>
            <person name="Schaap P."/>
            <person name="Gloeckner G."/>
        </authorList>
    </citation>
    <scope>NUCLEOTIDE SEQUENCE [LARGE SCALE GENOMIC DNA]</scope>
    <source>
        <strain evidence="12">ATCC 26659 / Pp 5 / PN500</strain>
    </source>
</reference>
<evidence type="ECO:0000313" key="11">
    <source>
        <dbReference type="EMBL" id="EFA81104.1"/>
    </source>
</evidence>
<keyword evidence="4" id="KW-0677">Repeat</keyword>
<dbReference type="NCBIfam" id="TIGR00231">
    <property type="entry name" value="small_GTP"/>
    <property type="match status" value="2"/>
</dbReference>
<evidence type="ECO:0000313" key="12">
    <source>
        <dbReference type="Proteomes" id="UP000001396"/>
    </source>
</evidence>
<dbReference type="RefSeq" id="XP_020433222.1">
    <property type="nucleotide sequence ID" value="XM_020576810.1"/>
</dbReference>
<dbReference type="HAMAP" id="MF_00195">
    <property type="entry name" value="GTPase_Der"/>
    <property type="match status" value="1"/>
</dbReference>
<dbReference type="FunCoup" id="D3BBS1">
    <property type="interactions" value="3"/>
</dbReference>
<dbReference type="Pfam" id="PF14714">
    <property type="entry name" value="KH_dom-like"/>
    <property type="match status" value="1"/>
</dbReference>
<dbReference type="CDD" id="cd01894">
    <property type="entry name" value="EngA1"/>
    <property type="match status" value="1"/>
</dbReference>
<dbReference type="SUPFAM" id="SSF52540">
    <property type="entry name" value="P-loop containing nucleoside triphosphate hydrolases"/>
    <property type="match status" value="3"/>
</dbReference>
<evidence type="ECO:0000256" key="2">
    <source>
        <dbReference type="ARBA" id="ARBA00020953"/>
    </source>
</evidence>
<keyword evidence="12" id="KW-1185">Reference proteome</keyword>
<feature type="compositionally biased region" description="Basic residues" evidence="8">
    <location>
        <begin position="481"/>
        <end position="490"/>
    </location>
</feature>
<dbReference type="Gene3D" id="3.30.300.20">
    <property type="match status" value="1"/>
</dbReference>
<evidence type="ECO:0000259" key="10">
    <source>
        <dbReference type="Pfam" id="PF14714"/>
    </source>
</evidence>
<protein>
    <recommendedName>
        <fullName evidence="2">GTPase Der</fullName>
    </recommendedName>
    <alternativeName>
        <fullName evidence="7">GTP-binding protein EngA</fullName>
    </alternativeName>
</protein>
<evidence type="ECO:0000256" key="5">
    <source>
        <dbReference type="ARBA" id="ARBA00022741"/>
    </source>
</evidence>
<dbReference type="GO" id="GO:0005525">
    <property type="term" value="F:GTP binding"/>
    <property type="evidence" value="ECO:0007669"/>
    <property type="project" value="UniProtKB-KW"/>
</dbReference>
<dbReference type="InterPro" id="IPR016484">
    <property type="entry name" value="GTPase_Der"/>
</dbReference>
<dbReference type="STRING" id="670386.D3BBS1"/>
<dbReference type="InterPro" id="IPR027417">
    <property type="entry name" value="P-loop_NTPase"/>
</dbReference>
<dbReference type="Pfam" id="PF01926">
    <property type="entry name" value="MMR_HSR1"/>
    <property type="match status" value="2"/>
</dbReference>
<dbReference type="InterPro" id="IPR032859">
    <property type="entry name" value="KH_dom-like"/>
</dbReference>
<evidence type="ECO:0000256" key="3">
    <source>
        <dbReference type="ARBA" id="ARBA00022517"/>
    </source>
</evidence>
<feature type="compositionally biased region" description="Low complexity" evidence="8">
    <location>
        <begin position="55"/>
        <end position="73"/>
    </location>
</feature>
<dbReference type="PANTHER" id="PTHR43834">
    <property type="entry name" value="GTPASE DER"/>
    <property type="match status" value="1"/>
</dbReference>
<feature type="compositionally biased region" description="Low complexity" evidence="8">
    <location>
        <begin position="467"/>
        <end position="476"/>
    </location>
</feature>
<sequence length="795" mass="90824">MNGVGRCIYRSLNRSVSLVDLPKNNLSSISSFERYKTSTIQSNIRSYHLYNNNNNNHISSSSNISRNRYYSSSQPINNDTDNNSDNKEQVKPVVHSDKVVFQRAKLKVNSNPLIAIIGKPNVGKSTLFNRVVQGGRQALVENIPGTTRDRYYSDAFLYGRQFQLVDTGGLVGEALAHTDRFSTAIKEQATVAMDEADAIIFLLDAKTGITSVDKELARMLRNRASKGQKVFLGINKADNDQLIDKLPRDELVRLGFGEPYAFSAIHGGGVLGLFDSVLKSLPLPKDNELLGDPQQNTSIKISIVGQPNAGKSSLLNQIIGEERAIVSDVAGTTHDPVDCQFLWRENHDLTLIDTAGIRRRSTHKVGLEKSSVLWAMKAIERSQVVLMVIDATVGITDQDLKIAGFILENNKSVMILVNKWDLYTQNKKKAAKIAEKKMFQDNQEKFKSNVSLLSDILNDYAEDNDNKNSSNNNNNVGKDKNRNKKNKTIRKLKEEVEEEDEDEEKDEEEEEENEEEDDQVRSKQSKKDKLKQKMLEKNSSELDFNNDIWPESYQQQKQQNAVNREQEIVDDIENQLDNIDFEENQDNDDDAFEVDDIDEDEEGEEDEDEDDDDVKEQKFIQAYWKYMSQLEKVQTEGKIPRHPPPNVQIPALTKEQKEFEKEIREKLTFLDFAPLIFTSAKTGFCVPTALDMAIKVFFEREKRLKIRELMDIIKQATFKHKLPRKGKSSLKIKFASQSKGFPPSFVFFVNDPEKVQPSFIRFLLNSIRETYPFVGTPINIFFRRNKKRAAYNKKK</sequence>
<organism evidence="11 12">
    <name type="scientific">Heterostelium pallidum (strain ATCC 26659 / Pp 5 / PN500)</name>
    <name type="common">Cellular slime mold</name>
    <name type="synonym">Polysphondylium pallidum</name>
    <dbReference type="NCBI Taxonomy" id="670386"/>
    <lineage>
        <taxon>Eukaryota</taxon>
        <taxon>Amoebozoa</taxon>
        <taxon>Evosea</taxon>
        <taxon>Eumycetozoa</taxon>
        <taxon>Dictyostelia</taxon>
        <taxon>Acytosteliales</taxon>
        <taxon>Acytosteliaceae</taxon>
        <taxon>Heterostelium</taxon>
    </lineage>
</organism>
<dbReference type="CDD" id="cd01895">
    <property type="entry name" value="EngA2"/>
    <property type="match status" value="1"/>
</dbReference>
<keyword evidence="6" id="KW-0342">GTP-binding</keyword>
<dbReference type="PANTHER" id="PTHR43834:SF6">
    <property type="entry name" value="GTPASE DER"/>
    <property type="match status" value="1"/>
</dbReference>
<dbReference type="EMBL" id="ADBJ01000026">
    <property type="protein sequence ID" value="EFA81104.1"/>
    <property type="molecule type" value="Genomic_DNA"/>
</dbReference>
<comment type="similarity">
    <text evidence="1">Belongs to the TRAFAC class TrmE-Era-EngA-EngB-Septin-like GTPase superfamily. EngA (Der) GTPase family.</text>
</comment>
<dbReference type="OMA" id="SVLWAMK"/>
<dbReference type="AlphaFoldDB" id="D3BBS1"/>
<feature type="compositionally biased region" description="Polar residues" evidence="8">
    <location>
        <begin position="552"/>
        <end position="563"/>
    </location>
</feature>
<gene>
    <name evidence="11" type="ORF">PPL_05940</name>
</gene>
<dbReference type="InterPro" id="IPR015946">
    <property type="entry name" value="KH_dom-like_a/b"/>
</dbReference>
<evidence type="ECO:0000256" key="1">
    <source>
        <dbReference type="ARBA" id="ARBA00008279"/>
    </source>
</evidence>
<feature type="compositionally biased region" description="Basic and acidic residues" evidence="8">
    <location>
        <begin position="519"/>
        <end position="540"/>
    </location>
</feature>
<accession>D3BBS1</accession>